<dbReference type="Ensembl" id="ENSPNAT00000051103.1">
    <property type="protein sequence ID" value="ENSPNAP00000080504.1"/>
    <property type="gene ID" value="ENSPNAG00000035742.1"/>
</dbReference>
<feature type="compositionally biased region" description="Polar residues" evidence="4">
    <location>
        <begin position="553"/>
        <end position="563"/>
    </location>
</feature>
<dbReference type="Pfam" id="PF09789">
    <property type="entry name" value="CC149"/>
    <property type="match status" value="1"/>
</dbReference>
<accession>A0AAR2M0J6</accession>
<dbReference type="CTD" id="436983"/>
<evidence type="ECO:0000256" key="4">
    <source>
        <dbReference type="SAM" id="MobiDB-lite"/>
    </source>
</evidence>
<evidence type="ECO:0000256" key="2">
    <source>
        <dbReference type="ARBA" id="ARBA00023054"/>
    </source>
</evidence>
<proteinExistence type="inferred from homology"/>
<keyword evidence="6" id="KW-1185">Reference proteome</keyword>
<protein>
    <recommendedName>
        <fullName evidence="7">Coiled-coil domain containing 149</fullName>
    </recommendedName>
</protein>
<dbReference type="GeneID" id="108434121"/>
<sequence length="571" mass="64129">MNPSRRSESDWQGLVNEFLVCKRKLESKKEALLILSKELDTCQQERDQFKLMANQLRERHQGLKKKYRELIDGDLTLPPEKRSQVNLSQLLSDAQKKNRKLSDEVKELNQRLAEVQGDNKLLRMTIAKQRLGDEEVGVRYFPAHEREDLVHQLERAREQNEELEHSLKAAADELQDVRAERKVYQEKAHRLNLEINHILGCHDNRILDVDALCLENRYLHERFVQIQEEVNLLKTNLMKYKSALESKKNCKVYGKANSSALTGVLSAKQVQELLLSEENGCSLPVTPQSISDLKSLATALLETIHEKNMVIQHQRQTNKILGNRIAELEGKLKTLEVSGLWSLPGGKDVIILSDQQPDQSTMDHLAPLRQASMGDEEVVTGEEVTEDTALCADPGHSETTKMFPRPEHHSAAFSKNTNTAGSSFQTGTMSSACPSDDLSSEHSYPACFDSEKTVCAMERVSDKLQSLDSDGDLATHGDRNSKNAQVRFEGPAEEAGEDAEVLGFEQHDIQGQSESTKVMASESQGCVNYTILSDPTTAEYIESTHCTKEETDQNLSLPDTQAPDQEVNPEL</sequence>
<feature type="coiled-coil region" evidence="3">
    <location>
        <begin position="25"/>
        <end position="194"/>
    </location>
</feature>
<dbReference type="RefSeq" id="XP_017564527.1">
    <property type="nucleotide sequence ID" value="XM_017709038.2"/>
</dbReference>
<keyword evidence="2 3" id="KW-0175">Coiled coil</keyword>
<feature type="region of interest" description="Disordered" evidence="4">
    <location>
        <begin position="545"/>
        <end position="571"/>
    </location>
</feature>
<feature type="compositionally biased region" description="Polar residues" evidence="4">
    <location>
        <begin position="413"/>
        <end position="433"/>
    </location>
</feature>
<evidence type="ECO:0000256" key="3">
    <source>
        <dbReference type="SAM" id="Coils"/>
    </source>
</evidence>
<evidence type="ECO:0000256" key="1">
    <source>
        <dbReference type="ARBA" id="ARBA00005872"/>
    </source>
</evidence>
<name>A0AAR2M0J6_PYGNA</name>
<evidence type="ECO:0000313" key="5">
    <source>
        <dbReference type="Ensembl" id="ENSPNAP00000080504.1"/>
    </source>
</evidence>
<dbReference type="GeneTree" id="ENSGT00390000015958"/>
<dbReference type="AlphaFoldDB" id="A0AAR2M0J6"/>
<reference evidence="5 6" key="1">
    <citation type="submission" date="2020-10" db="EMBL/GenBank/DDBJ databases">
        <title>Pygocentrus nattereri (red-bellied piranha) genome, fPygNat1, primary haplotype.</title>
        <authorList>
            <person name="Myers G."/>
            <person name="Meyer A."/>
            <person name="Karagic N."/>
            <person name="Pippel M."/>
            <person name="Winkler S."/>
            <person name="Tracey A."/>
            <person name="Wood J."/>
            <person name="Formenti G."/>
            <person name="Howe K."/>
            <person name="Fedrigo O."/>
            <person name="Jarvis E.D."/>
        </authorList>
    </citation>
    <scope>NUCLEOTIDE SEQUENCE [LARGE SCALE GENOMIC DNA]</scope>
</reference>
<organism evidence="5 6">
    <name type="scientific">Pygocentrus nattereri</name>
    <name type="common">Red-bellied piranha</name>
    <dbReference type="NCBI Taxonomy" id="42514"/>
    <lineage>
        <taxon>Eukaryota</taxon>
        <taxon>Metazoa</taxon>
        <taxon>Chordata</taxon>
        <taxon>Craniata</taxon>
        <taxon>Vertebrata</taxon>
        <taxon>Euteleostomi</taxon>
        <taxon>Actinopterygii</taxon>
        <taxon>Neopterygii</taxon>
        <taxon>Teleostei</taxon>
        <taxon>Ostariophysi</taxon>
        <taxon>Characiformes</taxon>
        <taxon>Characoidei</taxon>
        <taxon>Pygocentrus</taxon>
    </lineage>
</organism>
<dbReference type="PANTHER" id="PTHR21682">
    <property type="entry name" value="COILED-COIL DOMAIN-CONTAINING PROTEIN 149"/>
    <property type="match status" value="1"/>
</dbReference>
<feature type="region of interest" description="Disordered" evidence="4">
    <location>
        <begin position="411"/>
        <end position="441"/>
    </location>
</feature>
<reference evidence="5" key="2">
    <citation type="submission" date="2025-08" db="UniProtKB">
        <authorList>
            <consortium name="Ensembl"/>
        </authorList>
    </citation>
    <scope>IDENTIFICATION</scope>
</reference>
<dbReference type="InterPro" id="IPR019179">
    <property type="entry name" value="CC149"/>
</dbReference>
<reference evidence="5" key="3">
    <citation type="submission" date="2025-09" db="UniProtKB">
        <authorList>
            <consortium name="Ensembl"/>
        </authorList>
    </citation>
    <scope>IDENTIFICATION</scope>
</reference>
<dbReference type="Proteomes" id="UP001501920">
    <property type="component" value="Chromosome 5"/>
</dbReference>
<comment type="similarity">
    <text evidence="1">Belongs to the CCDC149 family.</text>
</comment>
<evidence type="ECO:0008006" key="7">
    <source>
        <dbReference type="Google" id="ProtNLM"/>
    </source>
</evidence>
<dbReference type="PANTHER" id="PTHR21682:SF2">
    <property type="entry name" value="COILED-COIL DOMAIN-CONTAINING PROTEIN 149"/>
    <property type="match status" value="1"/>
</dbReference>
<evidence type="ECO:0000313" key="6">
    <source>
        <dbReference type="Proteomes" id="UP001501920"/>
    </source>
</evidence>